<organism evidence="3 4">
    <name type="scientific">Symbiodinium natans</name>
    <dbReference type="NCBI Taxonomy" id="878477"/>
    <lineage>
        <taxon>Eukaryota</taxon>
        <taxon>Sar</taxon>
        <taxon>Alveolata</taxon>
        <taxon>Dinophyceae</taxon>
        <taxon>Suessiales</taxon>
        <taxon>Symbiodiniaceae</taxon>
        <taxon>Symbiodinium</taxon>
    </lineage>
</organism>
<keyword evidence="4" id="KW-1185">Reference proteome</keyword>
<dbReference type="Proteomes" id="UP000604046">
    <property type="component" value="Unassembled WGS sequence"/>
</dbReference>
<accession>A0A812QBF4</accession>
<dbReference type="OrthoDB" id="10599022at2759"/>
<name>A0A812QBF4_9DINO</name>
<protein>
    <submittedName>
        <fullName evidence="3">Uncharacterized protein</fullName>
    </submittedName>
</protein>
<evidence type="ECO:0000256" key="2">
    <source>
        <dbReference type="SAM" id="MobiDB-lite"/>
    </source>
</evidence>
<proteinExistence type="predicted"/>
<feature type="region of interest" description="Disordered" evidence="2">
    <location>
        <begin position="318"/>
        <end position="337"/>
    </location>
</feature>
<dbReference type="AlphaFoldDB" id="A0A812QBF4"/>
<evidence type="ECO:0000256" key="1">
    <source>
        <dbReference type="SAM" id="Coils"/>
    </source>
</evidence>
<evidence type="ECO:0000313" key="4">
    <source>
        <dbReference type="Proteomes" id="UP000604046"/>
    </source>
</evidence>
<dbReference type="EMBL" id="CAJNDS010002223">
    <property type="protein sequence ID" value="CAE7380740.1"/>
    <property type="molecule type" value="Genomic_DNA"/>
</dbReference>
<comment type="caution">
    <text evidence="3">The sequence shown here is derived from an EMBL/GenBank/DDBJ whole genome shotgun (WGS) entry which is preliminary data.</text>
</comment>
<feature type="region of interest" description="Disordered" evidence="2">
    <location>
        <begin position="1"/>
        <end position="59"/>
    </location>
</feature>
<evidence type="ECO:0000313" key="3">
    <source>
        <dbReference type="EMBL" id="CAE7380740.1"/>
    </source>
</evidence>
<reference evidence="3" key="1">
    <citation type="submission" date="2021-02" db="EMBL/GenBank/DDBJ databases">
        <authorList>
            <person name="Dougan E. K."/>
            <person name="Rhodes N."/>
            <person name="Thang M."/>
            <person name="Chan C."/>
        </authorList>
    </citation>
    <scope>NUCLEOTIDE SEQUENCE</scope>
</reference>
<sequence length="376" mass="41109">MAGEPPGSAPAVLTKPVSDEPRVPGAGDLARMALAASDKDAESPRGRGRSPQRQEAARPVALGSAVAEVWRGLRALQAQQLEQVAFFERLQVEVEGRFEQVCTSIGELETRLRSELVAVQGELSERLEGELAALRPQLAALAERSVGEAMVGKVEDLAASLENVRQQCDLLVAQRILSLSPKAPASPTAEAFAAEDSPTHSLAKIQEFNNRLEQLEGTCRGQQEELQRLLRQQLRCEATTGSLEVKMSAADDILRTLRRPDSGNQLRTEMEALRRGFVQEGQERDDQIAAMRADFFEHRRVVSERMASAERELRRLGEAVERRPAPPPPTSAAPTAQLQALWDEISRLTGRAERLEADAKMHLDSTSSGQASCSGR</sequence>
<feature type="coiled-coil region" evidence="1">
    <location>
        <begin position="205"/>
        <end position="232"/>
    </location>
</feature>
<gene>
    <name evidence="3" type="ORF">SNAT2548_LOCUS20784</name>
</gene>
<keyword evidence="1" id="KW-0175">Coiled coil</keyword>